<keyword evidence="2" id="KW-1185">Reference proteome</keyword>
<evidence type="ECO:0000313" key="2">
    <source>
        <dbReference type="Proteomes" id="UP000294925"/>
    </source>
</evidence>
<sequence>MKDINLQFKDEKHYRDVVIDSEWLKTNYGKVFVDEIGFVLLVDDPKSKTPVVIGKEGYYINIRIIGDDVDLSNLEQFIIKNPRVRNWA</sequence>
<dbReference type="EMBL" id="AP019559">
    <property type="protein sequence ID" value="BBJ33908.1"/>
    <property type="molecule type" value="Genomic_DNA"/>
</dbReference>
<gene>
    <name evidence="1" type="ORF">E0157_134</name>
</gene>
<accession>A0A494WJ29</accession>
<dbReference type="Proteomes" id="UP000294925">
    <property type="component" value="Segment"/>
</dbReference>
<organism evidence="1 2">
    <name type="scientific">Escherichia phage SP15</name>
    <dbReference type="NCBI Taxonomy" id="2184265"/>
    <lineage>
        <taxon>Viruses</taxon>
        <taxon>Duplodnaviria</taxon>
        <taxon>Heunggongvirae</taxon>
        <taxon>Uroviricota</taxon>
        <taxon>Caudoviricetes</taxon>
        <taxon>Demerecviridae</taxon>
        <taxon>Markadamsvirinae</taxon>
        <taxon>Tequintavirus</taxon>
        <taxon>Tequintavirus SP15</taxon>
    </lineage>
</organism>
<evidence type="ECO:0000313" key="1">
    <source>
        <dbReference type="EMBL" id="BBJ33908.1"/>
    </source>
</evidence>
<reference evidence="1 2" key="1">
    <citation type="submission" date="2019-04" db="EMBL/GenBank/DDBJ databases">
        <title>Whole genome analysis of Escherichia phage E0157.</title>
        <authorList>
            <person name="Sato K."/>
            <person name="Ohishi K."/>
            <person name="Azam A.H."/>
            <person name="Miyanaga K."/>
            <person name="Tanji Y."/>
        </authorList>
    </citation>
    <scope>NUCLEOTIDE SEQUENCE [LARGE SCALE GENOMIC DNA]</scope>
    <source>
        <strain evidence="1 2">SP15</strain>
    </source>
</reference>
<proteinExistence type="predicted"/>
<name>A0A494WJ29_9CAUD</name>
<protein>
    <submittedName>
        <fullName evidence="1">Uncharacterized protein</fullName>
    </submittedName>
</protein>